<evidence type="ECO:0000256" key="1">
    <source>
        <dbReference type="SAM" id="Phobius"/>
    </source>
</evidence>
<evidence type="ECO:0000313" key="4">
    <source>
        <dbReference type="Proteomes" id="UP000501570"/>
    </source>
</evidence>
<feature type="transmembrane region" description="Helical" evidence="1">
    <location>
        <begin position="71"/>
        <end position="93"/>
    </location>
</feature>
<dbReference type="InterPro" id="IPR011250">
    <property type="entry name" value="OMP/PagP_B-barrel"/>
</dbReference>
<organism evidence="3 4">
    <name type="scientific">Chryseobacterium gallinarum</name>
    <dbReference type="NCBI Taxonomy" id="1324352"/>
    <lineage>
        <taxon>Bacteria</taxon>
        <taxon>Pseudomonadati</taxon>
        <taxon>Bacteroidota</taxon>
        <taxon>Flavobacteriia</taxon>
        <taxon>Flavobacteriales</taxon>
        <taxon>Weeksellaceae</taxon>
        <taxon>Chryseobacterium group</taxon>
        <taxon>Chryseobacterium</taxon>
    </lineage>
</organism>
<evidence type="ECO:0000259" key="2">
    <source>
        <dbReference type="Pfam" id="PF13568"/>
    </source>
</evidence>
<sequence length="460" mass="51522">MSKKHNMNSEWLNNLHRRMEDHEMEVPDGLWDDIRDELFSEEHEMKGVAGLSTENHTKNNAAEHRQKSRNLMYRIGGMAAVVAGLVFLVMNLFPEKNDKPLSGLTSDLQKERRKNGLAENLTNNVKPEARTNPDISLTKNSLAETKAGNIADQGYYKTVLKKENKDNDGAAREIIAIQEIAKDSRKEIQVAQQQTGADEVSGKEAKEEIFKQEKYTDNKKNPVTSKAKKSWMLGMLTGNVSSNTAEQQFPGYASMNGKPMTVEQVWSTSAYEDDPLTAVLLANQSQPVEARIRHRIPVTFGLSLYYSLGKKWGIGTGLNYTKLVSDLHSGSTANYIKGQQTVHYIGIPVQVNYNVIRKGKFTGYVTGGALVEKPVSGSLTTTYIVNDEVKETSKERLDDKPLQFSVNTAVGLQLKVIDRFGVYAEPGIGYHFKDDRSPNTIYKEKPLQFNLKFGVRILLD</sequence>
<dbReference type="SUPFAM" id="SSF56925">
    <property type="entry name" value="OMPA-like"/>
    <property type="match status" value="1"/>
</dbReference>
<protein>
    <submittedName>
        <fullName evidence="3">PorT family protein</fullName>
    </submittedName>
</protein>
<dbReference type="Pfam" id="PF13568">
    <property type="entry name" value="OMP_b-brl_2"/>
    <property type="match status" value="1"/>
</dbReference>
<keyword evidence="4" id="KW-1185">Reference proteome</keyword>
<keyword evidence="1" id="KW-0812">Transmembrane</keyword>
<proteinExistence type="predicted"/>
<dbReference type="EMBL" id="CP050995">
    <property type="protein sequence ID" value="QIY91635.1"/>
    <property type="molecule type" value="Genomic_DNA"/>
</dbReference>
<dbReference type="Proteomes" id="UP000501570">
    <property type="component" value="Chromosome"/>
</dbReference>
<reference evidence="3 4" key="1">
    <citation type="submission" date="2019-09" db="EMBL/GenBank/DDBJ databases">
        <title>FDA dAtabase for Regulatory Grade micrObial Sequences (FDA-ARGOS): Supporting development and validation of Infectious Disease Dx tests.</title>
        <authorList>
            <person name="Sciortino C."/>
            <person name="Tallon L."/>
            <person name="Sadzewicz L."/>
            <person name="Vavikolanu K."/>
            <person name="Mehta A."/>
            <person name="Aluvathingal J."/>
            <person name="Nadendla S."/>
            <person name="Nandy P."/>
            <person name="Geyer C."/>
            <person name="Yan Y."/>
            <person name="Sichtig H."/>
        </authorList>
    </citation>
    <scope>NUCLEOTIDE SEQUENCE [LARGE SCALE GENOMIC DNA]</scope>
    <source>
        <strain evidence="3 4">FDAARGOS_636</strain>
    </source>
</reference>
<accession>A0ABX6KSP1</accession>
<keyword evidence="1" id="KW-1133">Transmembrane helix</keyword>
<dbReference type="RefSeq" id="WP_168238847.1">
    <property type="nucleotide sequence ID" value="NZ_CP050995.1"/>
</dbReference>
<feature type="domain" description="Outer membrane protein beta-barrel" evidence="2">
    <location>
        <begin position="291"/>
        <end position="424"/>
    </location>
</feature>
<evidence type="ECO:0000313" key="3">
    <source>
        <dbReference type="EMBL" id="QIY91635.1"/>
    </source>
</evidence>
<keyword evidence="1" id="KW-0472">Membrane</keyword>
<dbReference type="InterPro" id="IPR025665">
    <property type="entry name" value="Beta-barrel_OMP_2"/>
</dbReference>
<gene>
    <name evidence="3" type="ORF">FOB44_13680</name>
</gene>
<dbReference type="Gene3D" id="2.40.160.20">
    <property type="match status" value="1"/>
</dbReference>
<name>A0ABX6KSP1_CHRGL</name>